<keyword evidence="1" id="KW-0472">Membrane</keyword>
<evidence type="ECO:0000313" key="2">
    <source>
        <dbReference type="EMBL" id="CAH1415775.1"/>
    </source>
</evidence>
<protein>
    <submittedName>
        <fullName evidence="2">Uncharacterized protein</fullName>
    </submittedName>
</protein>
<evidence type="ECO:0000313" key="3">
    <source>
        <dbReference type="Proteomes" id="UP001157418"/>
    </source>
</evidence>
<feature type="transmembrane region" description="Helical" evidence="1">
    <location>
        <begin position="73"/>
        <end position="93"/>
    </location>
</feature>
<dbReference type="EMBL" id="CAKMRJ010000002">
    <property type="protein sequence ID" value="CAH1415775.1"/>
    <property type="molecule type" value="Genomic_DNA"/>
</dbReference>
<feature type="transmembrane region" description="Helical" evidence="1">
    <location>
        <begin position="42"/>
        <end position="67"/>
    </location>
</feature>
<comment type="caution">
    <text evidence="2">The sequence shown here is derived from an EMBL/GenBank/DDBJ whole genome shotgun (WGS) entry which is preliminary data.</text>
</comment>
<dbReference type="AlphaFoldDB" id="A0AAU9LPG3"/>
<sequence>MALNLITIVLTAFAISIETVVETGFGMGNPSIPQKNRYHKKAYFMVFLGWISYVLGFGFHNCGFAFYGEHNGIIYSVFIVFEVFTVGMSIYTLHDFWNTSEQYIHDD</sequence>
<proteinExistence type="predicted"/>
<reference evidence="2 3" key="1">
    <citation type="submission" date="2022-01" db="EMBL/GenBank/DDBJ databases">
        <authorList>
            <person name="Xiong W."/>
            <person name="Schranz E."/>
        </authorList>
    </citation>
    <scope>NUCLEOTIDE SEQUENCE [LARGE SCALE GENOMIC DNA]</scope>
</reference>
<keyword evidence="3" id="KW-1185">Reference proteome</keyword>
<keyword evidence="1" id="KW-0812">Transmembrane</keyword>
<name>A0AAU9LPG3_9ASTR</name>
<evidence type="ECO:0000256" key="1">
    <source>
        <dbReference type="SAM" id="Phobius"/>
    </source>
</evidence>
<accession>A0AAU9LPG3</accession>
<feature type="transmembrane region" description="Helical" evidence="1">
    <location>
        <begin position="6"/>
        <end position="30"/>
    </location>
</feature>
<gene>
    <name evidence="2" type="ORF">LVIROSA_LOCUS3596</name>
</gene>
<keyword evidence="1" id="KW-1133">Transmembrane helix</keyword>
<dbReference type="Proteomes" id="UP001157418">
    <property type="component" value="Unassembled WGS sequence"/>
</dbReference>
<organism evidence="2 3">
    <name type="scientific">Lactuca virosa</name>
    <dbReference type="NCBI Taxonomy" id="75947"/>
    <lineage>
        <taxon>Eukaryota</taxon>
        <taxon>Viridiplantae</taxon>
        <taxon>Streptophyta</taxon>
        <taxon>Embryophyta</taxon>
        <taxon>Tracheophyta</taxon>
        <taxon>Spermatophyta</taxon>
        <taxon>Magnoliopsida</taxon>
        <taxon>eudicotyledons</taxon>
        <taxon>Gunneridae</taxon>
        <taxon>Pentapetalae</taxon>
        <taxon>asterids</taxon>
        <taxon>campanulids</taxon>
        <taxon>Asterales</taxon>
        <taxon>Asteraceae</taxon>
        <taxon>Cichorioideae</taxon>
        <taxon>Cichorieae</taxon>
        <taxon>Lactucinae</taxon>
        <taxon>Lactuca</taxon>
    </lineage>
</organism>